<organism evidence="5 6">
    <name type="scientific">Ameiurus melas</name>
    <name type="common">Black bullhead</name>
    <name type="synonym">Silurus melas</name>
    <dbReference type="NCBI Taxonomy" id="219545"/>
    <lineage>
        <taxon>Eukaryota</taxon>
        <taxon>Metazoa</taxon>
        <taxon>Chordata</taxon>
        <taxon>Craniata</taxon>
        <taxon>Vertebrata</taxon>
        <taxon>Euteleostomi</taxon>
        <taxon>Actinopterygii</taxon>
        <taxon>Neopterygii</taxon>
        <taxon>Teleostei</taxon>
        <taxon>Ostariophysi</taxon>
        <taxon>Siluriformes</taxon>
        <taxon>Ictaluridae</taxon>
        <taxon>Ameiurus</taxon>
    </lineage>
</organism>
<protein>
    <recommendedName>
        <fullName evidence="4">Ig-like domain-containing protein</fullName>
    </recommendedName>
</protein>
<evidence type="ECO:0000256" key="3">
    <source>
        <dbReference type="SAM" id="SignalP"/>
    </source>
</evidence>
<keyword evidence="2" id="KW-0812">Transmembrane</keyword>
<dbReference type="PROSITE" id="PS50835">
    <property type="entry name" value="IG_LIKE"/>
    <property type="match status" value="1"/>
</dbReference>
<evidence type="ECO:0000256" key="2">
    <source>
        <dbReference type="SAM" id="Phobius"/>
    </source>
</evidence>
<evidence type="ECO:0000256" key="1">
    <source>
        <dbReference type="ARBA" id="ARBA00023319"/>
    </source>
</evidence>
<dbReference type="GO" id="GO:0009897">
    <property type="term" value="C:external side of plasma membrane"/>
    <property type="evidence" value="ECO:0007669"/>
    <property type="project" value="TreeGrafter"/>
</dbReference>
<dbReference type="SMART" id="SM00409">
    <property type="entry name" value="IG"/>
    <property type="match status" value="1"/>
</dbReference>
<dbReference type="Proteomes" id="UP000593565">
    <property type="component" value="Unassembled WGS sequence"/>
</dbReference>
<keyword evidence="1" id="KW-0393">Immunoglobulin domain</keyword>
<keyword evidence="2" id="KW-0472">Membrane</keyword>
<evidence type="ECO:0000259" key="4">
    <source>
        <dbReference type="PROSITE" id="PS50835"/>
    </source>
</evidence>
<keyword evidence="2" id="KW-1133">Transmembrane helix</keyword>
<evidence type="ECO:0000313" key="6">
    <source>
        <dbReference type="Proteomes" id="UP000593565"/>
    </source>
</evidence>
<name>A0A7J6ATP9_AMEME</name>
<dbReference type="InterPro" id="IPR007110">
    <property type="entry name" value="Ig-like_dom"/>
</dbReference>
<proteinExistence type="predicted"/>
<feature type="transmembrane region" description="Helical" evidence="2">
    <location>
        <begin position="178"/>
        <end position="203"/>
    </location>
</feature>
<dbReference type="SUPFAM" id="SSF48726">
    <property type="entry name" value="Immunoglobulin"/>
    <property type="match status" value="1"/>
</dbReference>
<gene>
    <name evidence="5" type="ORF">AMELA_G00104320</name>
</gene>
<dbReference type="InterPro" id="IPR013783">
    <property type="entry name" value="Ig-like_fold"/>
</dbReference>
<dbReference type="EMBL" id="JAAGNN010000008">
    <property type="protein sequence ID" value="KAF4086292.1"/>
    <property type="molecule type" value="Genomic_DNA"/>
</dbReference>
<feature type="signal peptide" evidence="3">
    <location>
        <begin position="1"/>
        <end position="19"/>
    </location>
</feature>
<dbReference type="InterPro" id="IPR013106">
    <property type="entry name" value="Ig_V-set"/>
</dbReference>
<reference evidence="5 6" key="1">
    <citation type="submission" date="2020-02" db="EMBL/GenBank/DDBJ databases">
        <title>A chromosome-scale genome assembly of the black bullhead catfish (Ameiurus melas).</title>
        <authorList>
            <person name="Wen M."/>
            <person name="Zham M."/>
            <person name="Cabau C."/>
            <person name="Klopp C."/>
            <person name="Donnadieu C."/>
            <person name="Roques C."/>
            <person name="Bouchez O."/>
            <person name="Lampietro C."/>
            <person name="Jouanno E."/>
            <person name="Herpin A."/>
            <person name="Louis A."/>
            <person name="Berthelot C."/>
            <person name="Parey E."/>
            <person name="Roest-Crollius H."/>
            <person name="Braasch I."/>
            <person name="Postlethwait J."/>
            <person name="Robinson-Rechavi M."/>
            <person name="Echchiki A."/>
            <person name="Begum T."/>
            <person name="Montfort J."/>
            <person name="Schartl M."/>
            <person name="Bobe J."/>
            <person name="Guiguen Y."/>
        </authorList>
    </citation>
    <scope>NUCLEOTIDE SEQUENCE [LARGE SCALE GENOMIC DNA]</scope>
    <source>
        <strain evidence="5">M_S1</strain>
        <tissue evidence="5">Blood</tissue>
    </source>
</reference>
<dbReference type="GO" id="GO:0050853">
    <property type="term" value="P:B cell receptor signaling pathway"/>
    <property type="evidence" value="ECO:0007669"/>
    <property type="project" value="TreeGrafter"/>
</dbReference>
<keyword evidence="3" id="KW-0732">Signal</keyword>
<dbReference type="PANTHER" id="PTHR14334">
    <property type="entry name" value="B-CELL ANTIGEN RECEPTOR COMPLEX-ASSOCIATED PROTEIN"/>
    <property type="match status" value="1"/>
</dbReference>
<evidence type="ECO:0000313" key="5">
    <source>
        <dbReference type="EMBL" id="KAF4086292.1"/>
    </source>
</evidence>
<dbReference type="Pfam" id="PF07686">
    <property type="entry name" value="V-set"/>
    <property type="match status" value="1"/>
</dbReference>
<comment type="caution">
    <text evidence="5">The sequence shown here is derived from an EMBL/GenBank/DDBJ whole genome shotgun (WGS) entry which is preliminary data.</text>
</comment>
<feature type="domain" description="Ig-like" evidence="4">
    <location>
        <begin position="34"/>
        <end position="109"/>
    </location>
</feature>
<dbReference type="Gene3D" id="2.60.40.10">
    <property type="entry name" value="Immunoglobulins"/>
    <property type="match status" value="1"/>
</dbReference>
<feature type="chain" id="PRO_5029450985" description="Ig-like domain-containing protein" evidence="3">
    <location>
        <begin position="20"/>
        <end position="207"/>
    </location>
</feature>
<keyword evidence="6" id="KW-1185">Reference proteome</keyword>
<dbReference type="InterPro" id="IPR003599">
    <property type="entry name" value="Ig_sub"/>
</dbReference>
<accession>A0A7J6ATP9</accession>
<dbReference type="InterPro" id="IPR036179">
    <property type="entry name" value="Ig-like_dom_sf"/>
</dbReference>
<dbReference type="GO" id="GO:0019815">
    <property type="term" value="C:B cell receptor complex"/>
    <property type="evidence" value="ECO:0007669"/>
    <property type="project" value="TreeGrafter"/>
</dbReference>
<sequence length="207" mass="23400">MLPNEFLLAVIHLSAFVSGHTCVEQQPNFVHPTEGENVTLSCHIHVDEGEKINRFHVEWYREGTDRHLYEIGNLSHLRGRFRENTNINQQNASLSLFMLELNDTGKYFCNFIYRIGHKILQNYANGTSLIVQEAVTTDTTIPSTTNNTGNNTDADTENTTTENVLLTFLLSLPLSLKFVATVIICFYTLFSYTSIAFSCTGLLTNVR</sequence>
<dbReference type="SMART" id="SM00406">
    <property type="entry name" value="IGv"/>
    <property type="match status" value="1"/>
</dbReference>
<dbReference type="GO" id="GO:0030183">
    <property type="term" value="P:B cell differentiation"/>
    <property type="evidence" value="ECO:0007669"/>
    <property type="project" value="TreeGrafter"/>
</dbReference>
<dbReference type="AlphaFoldDB" id="A0A7J6ATP9"/>